<dbReference type="InterPro" id="IPR036259">
    <property type="entry name" value="MFS_trans_sf"/>
</dbReference>
<dbReference type="PANTHER" id="PTHR48022:SF45">
    <property type="entry name" value="MAJOR FACILITATOR SUPERFAMILY (MFS) PROFILE DOMAIN-CONTAINING PROTEIN-RELATED"/>
    <property type="match status" value="1"/>
</dbReference>
<feature type="transmembrane region" description="Helical" evidence="5">
    <location>
        <begin position="208"/>
        <end position="231"/>
    </location>
</feature>
<dbReference type="GeneID" id="63702313"/>
<dbReference type="GO" id="GO:0016020">
    <property type="term" value="C:membrane"/>
    <property type="evidence" value="ECO:0007669"/>
    <property type="project" value="UniProtKB-SubCell"/>
</dbReference>
<feature type="transmembrane region" description="Helical" evidence="5">
    <location>
        <begin position="21"/>
        <end position="44"/>
    </location>
</feature>
<dbReference type="SUPFAM" id="SSF103473">
    <property type="entry name" value="MFS general substrate transporter"/>
    <property type="match status" value="1"/>
</dbReference>
<reference evidence="7" key="1">
    <citation type="journal article" date="2014" name="Nat. Commun.">
        <title>Genomic adaptations of the halophilic Dead Sea filamentous fungus Eurotium rubrum.</title>
        <authorList>
            <person name="Kis-Papo T."/>
            <person name="Weig A.R."/>
            <person name="Riley R."/>
            <person name="Persoh D."/>
            <person name="Salamov A."/>
            <person name="Sun H."/>
            <person name="Lipzen A."/>
            <person name="Wasser S.P."/>
            <person name="Rambold G."/>
            <person name="Grigoriev I.V."/>
            <person name="Nevo E."/>
        </authorList>
    </citation>
    <scope>NUCLEOTIDE SEQUENCE [LARGE SCALE GENOMIC DNA]</scope>
    <source>
        <strain evidence="7">CBS 135680</strain>
    </source>
</reference>
<feature type="transmembrane region" description="Helical" evidence="5">
    <location>
        <begin position="309"/>
        <end position="334"/>
    </location>
</feature>
<evidence type="ECO:0000256" key="5">
    <source>
        <dbReference type="SAM" id="Phobius"/>
    </source>
</evidence>
<keyword evidence="4 5" id="KW-0472">Membrane</keyword>
<dbReference type="InterPro" id="IPR005828">
    <property type="entry name" value="MFS_sugar_transport-like"/>
</dbReference>
<evidence type="ECO:0000256" key="1">
    <source>
        <dbReference type="ARBA" id="ARBA00004141"/>
    </source>
</evidence>
<feature type="transmembrane region" description="Helical" evidence="5">
    <location>
        <begin position="278"/>
        <end position="297"/>
    </location>
</feature>
<dbReference type="OrthoDB" id="6612291at2759"/>
<evidence type="ECO:0000313" key="7">
    <source>
        <dbReference type="Proteomes" id="UP000019804"/>
    </source>
</evidence>
<evidence type="ECO:0000313" key="6">
    <source>
        <dbReference type="EMBL" id="EYE94406.1"/>
    </source>
</evidence>
<dbReference type="STRING" id="1388766.A0A017SC85"/>
<comment type="subcellular location">
    <subcellularLocation>
        <location evidence="1">Membrane</location>
        <topology evidence="1">Multi-pass membrane protein</topology>
    </subcellularLocation>
</comment>
<organism evidence="6 7">
    <name type="scientific">Aspergillus ruber (strain CBS 135680)</name>
    <dbReference type="NCBI Taxonomy" id="1388766"/>
    <lineage>
        <taxon>Eukaryota</taxon>
        <taxon>Fungi</taxon>
        <taxon>Dikarya</taxon>
        <taxon>Ascomycota</taxon>
        <taxon>Pezizomycotina</taxon>
        <taxon>Eurotiomycetes</taxon>
        <taxon>Eurotiomycetidae</taxon>
        <taxon>Eurotiales</taxon>
        <taxon>Aspergillaceae</taxon>
        <taxon>Aspergillus</taxon>
        <taxon>Aspergillus subgen. Aspergillus</taxon>
    </lineage>
</organism>
<evidence type="ECO:0000256" key="4">
    <source>
        <dbReference type="ARBA" id="ARBA00023136"/>
    </source>
</evidence>
<gene>
    <name evidence="6" type="ORF">EURHEDRAFT_531421</name>
</gene>
<protein>
    <submittedName>
        <fullName evidence="6">General substrate transporter</fullName>
    </submittedName>
</protein>
<dbReference type="Proteomes" id="UP000019804">
    <property type="component" value="Unassembled WGS sequence"/>
</dbReference>
<keyword evidence="2 5" id="KW-0812">Transmembrane</keyword>
<feature type="transmembrane region" description="Helical" evidence="5">
    <location>
        <begin position="355"/>
        <end position="377"/>
    </location>
</feature>
<dbReference type="EMBL" id="KK088426">
    <property type="protein sequence ID" value="EYE94406.1"/>
    <property type="molecule type" value="Genomic_DNA"/>
</dbReference>
<evidence type="ECO:0000256" key="3">
    <source>
        <dbReference type="ARBA" id="ARBA00022989"/>
    </source>
</evidence>
<evidence type="ECO:0000256" key="2">
    <source>
        <dbReference type="ARBA" id="ARBA00022692"/>
    </source>
</evidence>
<keyword evidence="3 5" id="KW-1133">Transmembrane helix</keyword>
<keyword evidence="7" id="KW-1185">Reference proteome</keyword>
<dbReference type="AlphaFoldDB" id="A0A017SC85"/>
<sequence length="446" mass="49881">MNFERRSIILIWGSEQKLCSCSLRGTSLTLAQLILVVCPAFLLFGYNQTNVAGLATLPDWVERFPRIDTSTTHGAQRSDNATIQGVVLEASAFQLAQLIVGRTILGMGHVVLDGVLISLGYVLQAWINLSFYQFKPGPITWRPAVAIPIFFSLNRVQAAYTTLAALKDDTENSTQIHWEITAMQVSLEETRHTTASLLDLLRMGEDRLLYRFGLCILLQFYQQMSGGNLISVYSTTIFESGLRMDSETARILSGGTLTWKLLTCFIGFFAIDRFGRRFVLIISGTGMATCMMGSAIATSFPTSNYGARVVSVLFVFLFNFFIPIGFLGVNFLCCTEVSPTRLRVAMSSIPTANHWLWNFAVTMITPVAIDTIGYRYYIVYTCVGFCIPKSVYFLYPEIAGRSLEDIDRMFRDSPSVLSCVKYMKGVDQSVIDDVEGKRMVKHRESM</sequence>
<dbReference type="HOGENOM" id="CLU_001265_30_3_1"/>
<dbReference type="RefSeq" id="XP_040638094.1">
    <property type="nucleotide sequence ID" value="XM_040787189.1"/>
</dbReference>
<dbReference type="InterPro" id="IPR050360">
    <property type="entry name" value="MFS_Sugar_Transporters"/>
</dbReference>
<dbReference type="GO" id="GO:0005351">
    <property type="term" value="F:carbohydrate:proton symporter activity"/>
    <property type="evidence" value="ECO:0007669"/>
    <property type="project" value="TreeGrafter"/>
</dbReference>
<dbReference type="PANTHER" id="PTHR48022">
    <property type="entry name" value="PLASTIDIC GLUCOSE TRANSPORTER 4"/>
    <property type="match status" value="1"/>
</dbReference>
<proteinExistence type="predicted"/>
<dbReference type="Gene3D" id="1.20.1250.20">
    <property type="entry name" value="MFS general substrate transporter like domains"/>
    <property type="match status" value="1"/>
</dbReference>
<feature type="transmembrane region" description="Helical" evidence="5">
    <location>
        <begin position="110"/>
        <end position="132"/>
    </location>
</feature>
<dbReference type="Pfam" id="PF00083">
    <property type="entry name" value="Sugar_tr"/>
    <property type="match status" value="1"/>
</dbReference>
<name>A0A017SC85_ASPRC</name>
<accession>A0A017SC85</accession>
<feature type="transmembrane region" description="Helical" evidence="5">
    <location>
        <begin position="251"/>
        <end position="271"/>
    </location>
</feature>